<dbReference type="Proteomes" id="UP000198615">
    <property type="component" value="Unassembled WGS sequence"/>
</dbReference>
<sequence>MPDTRSLPYADQSPMARVSRELQDVMKELDERLEKIAGTRVAFSIFVYTEGRMNYGGNLDRDEALHVIEQWCAAKRAGMPDIAAHNLT</sequence>
<evidence type="ECO:0000313" key="1">
    <source>
        <dbReference type="EMBL" id="SDF82612.1"/>
    </source>
</evidence>
<proteinExistence type="predicted"/>
<comment type="caution">
    <text evidence="1">The sequence shown here is derived from an EMBL/GenBank/DDBJ whole genome shotgun (WGS) entry which is preliminary data.</text>
</comment>
<keyword evidence="2" id="KW-1185">Reference proteome</keyword>
<reference evidence="1 2" key="1">
    <citation type="submission" date="2016-10" db="EMBL/GenBank/DDBJ databases">
        <authorList>
            <person name="Varghese N."/>
            <person name="Submissions S."/>
        </authorList>
    </citation>
    <scope>NUCLEOTIDE SEQUENCE [LARGE SCALE GENOMIC DNA]</scope>
    <source>
        <strain evidence="1 2">DSM 18839</strain>
    </source>
</reference>
<dbReference type="EMBL" id="FNBW01000007">
    <property type="protein sequence ID" value="SDF82612.1"/>
    <property type="molecule type" value="Genomic_DNA"/>
</dbReference>
<protein>
    <submittedName>
        <fullName evidence="1">Uncharacterized protein</fullName>
    </submittedName>
</protein>
<organism evidence="1 2">
    <name type="scientific">Thalassobaculum litoreum DSM 18839</name>
    <dbReference type="NCBI Taxonomy" id="1123362"/>
    <lineage>
        <taxon>Bacteria</taxon>
        <taxon>Pseudomonadati</taxon>
        <taxon>Pseudomonadota</taxon>
        <taxon>Alphaproteobacteria</taxon>
        <taxon>Rhodospirillales</taxon>
        <taxon>Thalassobaculaceae</taxon>
        <taxon>Thalassobaculum</taxon>
    </lineage>
</organism>
<accession>A0A8G2BJE4</accession>
<dbReference type="AlphaFoldDB" id="A0A8G2BJE4"/>
<dbReference type="RefSeq" id="WP_139189257.1">
    <property type="nucleotide sequence ID" value="NZ_FNBW01000007.1"/>
</dbReference>
<gene>
    <name evidence="1" type="ORF">SAMN05660686_02427</name>
</gene>
<evidence type="ECO:0000313" key="2">
    <source>
        <dbReference type="Proteomes" id="UP000198615"/>
    </source>
</evidence>
<name>A0A8G2BJE4_9PROT</name>